<keyword evidence="4" id="KW-1185">Reference proteome</keyword>
<proteinExistence type="predicted"/>
<protein>
    <recommendedName>
        <fullName evidence="2">Integrase catalytic domain-containing protein</fullName>
    </recommendedName>
</protein>
<dbReference type="InterPro" id="IPR008042">
    <property type="entry name" value="Retrotrans_Pao"/>
</dbReference>
<dbReference type="InterPro" id="IPR001584">
    <property type="entry name" value="Integrase_cat-core"/>
</dbReference>
<dbReference type="PANTHER" id="PTHR47331:SF1">
    <property type="entry name" value="GAG-LIKE PROTEIN"/>
    <property type="match status" value="1"/>
</dbReference>
<dbReference type="Proteomes" id="UP000069940">
    <property type="component" value="Unassembled WGS sequence"/>
</dbReference>
<dbReference type="InterPro" id="IPR040676">
    <property type="entry name" value="DUF5641"/>
</dbReference>
<dbReference type="Gene3D" id="3.30.420.10">
    <property type="entry name" value="Ribonuclease H-like superfamily/Ribonuclease H"/>
    <property type="match status" value="1"/>
</dbReference>
<evidence type="ECO:0000256" key="1">
    <source>
        <dbReference type="SAM" id="MobiDB-lite"/>
    </source>
</evidence>
<evidence type="ECO:0000313" key="4">
    <source>
        <dbReference type="Proteomes" id="UP000069940"/>
    </source>
</evidence>
<dbReference type="InterPro" id="IPR000477">
    <property type="entry name" value="RT_dom"/>
</dbReference>
<feature type="compositionally biased region" description="Polar residues" evidence="1">
    <location>
        <begin position="274"/>
        <end position="285"/>
    </location>
</feature>
<feature type="compositionally biased region" description="Low complexity" evidence="1">
    <location>
        <begin position="286"/>
        <end position="298"/>
    </location>
</feature>
<dbReference type="Pfam" id="PF05380">
    <property type="entry name" value="Peptidase_A17"/>
    <property type="match status" value="1"/>
</dbReference>
<dbReference type="SUPFAM" id="SSF53098">
    <property type="entry name" value="Ribonuclease H-like"/>
    <property type="match status" value="1"/>
</dbReference>
<dbReference type="Pfam" id="PF03564">
    <property type="entry name" value="DUF1759"/>
    <property type="match status" value="1"/>
</dbReference>
<dbReference type="Gene3D" id="3.10.10.10">
    <property type="entry name" value="HIV Type 1 Reverse Transcriptase, subunit A, domain 1"/>
    <property type="match status" value="1"/>
</dbReference>
<feature type="region of interest" description="Disordered" evidence="1">
    <location>
        <begin position="270"/>
        <end position="298"/>
    </location>
</feature>
<dbReference type="GeneID" id="134290363"/>
<evidence type="ECO:0000313" key="3">
    <source>
        <dbReference type="EnsemblMetazoa" id="AALFPA23_024836.P37020"/>
    </source>
</evidence>
<reference evidence="3" key="2">
    <citation type="submission" date="2025-05" db="UniProtKB">
        <authorList>
            <consortium name="EnsemblMetazoa"/>
        </authorList>
    </citation>
    <scope>IDENTIFICATION</scope>
    <source>
        <strain evidence="3">Foshan</strain>
    </source>
</reference>
<dbReference type="InterPro" id="IPR012337">
    <property type="entry name" value="RNaseH-like_sf"/>
</dbReference>
<dbReference type="Gene3D" id="3.30.70.270">
    <property type="match status" value="1"/>
</dbReference>
<dbReference type="RefSeq" id="XP_062713472.1">
    <property type="nucleotide sequence ID" value="XM_062857488.1"/>
</dbReference>
<dbReference type="PANTHER" id="PTHR47331">
    <property type="entry name" value="PHD-TYPE DOMAIN-CONTAINING PROTEIN"/>
    <property type="match status" value="1"/>
</dbReference>
<dbReference type="Pfam" id="PF18701">
    <property type="entry name" value="DUF5641"/>
    <property type="match status" value="1"/>
</dbReference>
<accession>A0ABM2A667</accession>
<dbReference type="SUPFAM" id="SSF56672">
    <property type="entry name" value="DNA/RNA polymerases"/>
    <property type="match status" value="1"/>
</dbReference>
<feature type="domain" description="Integrase catalytic" evidence="2">
    <location>
        <begin position="1296"/>
        <end position="1501"/>
    </location>
</feature>
<dbReference type="InterPro" id="IPR043502">
    <property type="entry name" value="DNA/RNA_pol_sf"/>
</dbReference>
<dbReference type="InterPro" id="IPR005312">
    <property type="entry name" value="DUF1759"/>
</dbReference>
<sequence length="1619" mass="184221">MCGFSEEENIVRLQKSLKGKAYEAVKSLLMHPENVPGILSTLKMLFGQPEVIVQSLIDKVSGLPAVCEEKLYTLVDFAVHVQNFCATVDACGLHEYMYNVSLLHQLVGKLPSSLKLNWAQHRLTVPTANLATFSSWVYALAEAASIVTFPSKVQLEKCSRSDTRGTKKGNAYLNAHSEASSEESSENPLKENPTAKQMPVRQVCPICKEHCKSADKCKRFLELSRDSRWAAIREFGFCRTCLRIHKGSCNAKPCGKNGCLFRHHELLHNDSKQKSQTAETANSEQSTTPAPSCSAPSGCNSHRTTATSVLFRYVPVVLFGKTDAVQTYAFLDEGSELTLLDQELADILQLDGAERPLCLRWTGGTERCEPNSRAYNLQISGIKRGSRRFDLNEVRTVKDLMLPQQSLDMKKLSELYPHLQDLPIESYKDVRPRILIGTKHAHLGLVMKNREGEFGQPIAVKSRLGWTICGGGGLDRGTNLHHYSFHICPCNSSSDDELHAAIKNYFSLDSLGIRKSDNLSLSVEDQRALSLLQTLTCLKDDRYESGLLWRYNDTRLPDSRSMALRRYQCLKKRMDKDTELHTILQAKIAEYLSKGYIRKLSGEEINQKVPRRWYLPVFPVTNPNKPGKVRIVWDAAASAHGISLNSALLPGPDLLCSLLTILLQFRERRIGLTGDIREMFHQILIRPEDQFSQCFYWENDRGENEVYAMQVMTFGACCSPSTAQYVKNTNADRFEEDYPAAHQAITKSHYVDDMLVSVDTDEQAIRLAEDVKHVHEQGGFEIRNWISNSRTVLAALQGPETNEKCLDLASELATEKVLGMWWNTIDDVFTYKVGWNRYDPALLGGQRRPTKREVLRVLMTIFDPLGLISHFLSYLKILLQQIWRSGVQWDEEIDSDAFDKWLTWLKVLPRVEQVRIPRCYNSQYLVSEADEVQLHTMVDASENGTAAVCYLRFVKTASILCSIVAAKSRVAPLKFTSIPRLELEAAVIGARLARTVIESLTIRIHMKFFWSDSRDVLCWINSDHRRYSQYVGHRISEILEISEAHEWRWIPGKQNPADDATKWNSLPELSSENRWFKGANFLWRSEEEWPKLPNRKDSTETELRPALLVHHVPSESVISFNNFSSWKRLRKVIAYVYRFAYNCRKKCLGQTAAIGPLETSELSTAEFTLIRIAQGESYPDEIMLLQQQSRDIESSTNIIPKTSPLYQLTPWLDSNGILRMRTRIAACHYATNDAKNPIILARKHHLTSLIISYYHQKYHHQNHETVINEIRQRFRIPHLRTCYQQVRRNCQKCKNQHTNPNPPYMADLPPARLAAFSRPFTHVGVDYFGPIEVTIGRRVEKRWGMLATCLTVRAIHIEIVHSLSSNSCIMALRNFIARRGSPQKIYSDRGTNFVGANRELMEADEVISQNEVMQEFGNLGIEWIFNPPLAPHMGGAWERLIRTVKSNMMQVCTSARPSDEVLRNLLTEVENIVNSRPLTHVPIEEDSAPALTPNHFLLGSSNGSKPLTNLDDSSAALRQNWLTSQILANQYWKRWVSDYLPEITRRSKWFQQRKPIAVGDIVVIADPKMPRNCWLKGKIIGTRVSSDGQVRSATVRTANGVYDRPATKLAVLDIRCDKE</sequence>
<dbReference type="EnsemblMetazoa" id="AALFPA23_024836.R37020">
    <property type="protein sequence ID" value="AALFPA23_024836.P37020"/>
    <property type="gene ID" value="AALFPA23_024836"/>
</dbReference>
<dbReference type="PROSITE" id="PS50994">
    <property type="entry name" value="INTEGRASE"/>
    <property type="match status" value="1"/>
</dbReference>
<reference evidence="4" key="1">
    <citation type="journal article" date="2015" name="Proc. Natl. Acad. Sci. U.S.A.">
        <title>Genome sequence of the Asian Tiger mosquito, Aedes albopictus, reveals insights into its biology, genetics, and evolution.</title>
        <authorList>
            <person name="Chen X.G."/>
            <person name="Jiang X."/>
            <person name="Gu J."/>
            <person name="Xu M."/>
            <person name="Wu Y."/>
            <person name="Deng Y."/>
            <person name="Zhang C."/>
            <person name="Bonizzoni M."/>
            <person name="Dermauw W."/>
            <person name="Vontas J."/>
            <person name="Armbruster P."/>
            <person name="Huang X."/>
            <person name="Yang Y."/>
            <person name="Zhang H."/>
            <person name="He W."/>
            <person name="Peng H."/>
            <person name="Liu Y."/>
            <person name="Wu K."/>
            <person name="Chen J."/>
            <person name="Lirakis M."/>
            <person name="Topalis P."/>
            <person name="Van Leeuwen T."/>
            <person name="Hall A.B."/>
            <person name="Jiang X."/>
            <person name="Thorpe C."/>
            <person name="Mueller R.L."/>
            <person name="Sun C."/>
            <person name="Waterhouse R.M."/>
            <person name="Yan G."/>
            <person name="Tu Z.J."/>
            <person name="Fang X."/>
            <person name="James A.A."/>
        </authorList>
    </citation>
    <scope>NUCLEOTIDE SEQUENCE [LARGE SCALE GENOMIC DNA]</scope>
    <source>
        <strain evidence="4">Foshan</strain>
    </source>
</reference>
<dbReference type="InterPro" id="IPR043128">
    <property type="entry name" value="Rev_trsase/Diguanyl_cyclase"/>
</dbReference>
<dbReference type="InterPro" id="IPR036397">
    <property type="entry name" value="RNaseH_sf"/>
</dbReference>
<organism evidence="3 4">
    <name type="scientific">Aedes albopictus</name>
    <name type="common">Asian tiger mosquito</name>
    <name type="synonym">Stegomyia albopicta</name>
    <dbReference type="NCBI Taxonomy" id="7160"/>
    <lineage>
        <taxon>Eukaryota</taxon>
        <taxon>Metazoa</taxon>
        <taxon>Ecdysozoa</taxon>
        <taxon>Arthropoda</taxon>
        <taxon>Hexapoda</taxon>
        <taxon>Insecta</taxon>
        <taxon>Pterygota</taxon>
        <taxon>Neoptera</taxon>
        <taxon>Endopterygota</taxon>
        <taxon>Diptera</taxon>
        <taxon>Nematocera</taxon>
        <taxon>Culicoidea</taxon>
        <taxon>Culicidae</taxon>
        <taxon>Culicinae</taxon>
        <taxon>Aedini</taxon>
        <taxon>Aedes</taxon>
        <taxon>Stegomyia</taxon>
    </lineage>
</organism>
<evidence type="ECO:0000259" key="2">
    <source>
        <dbReference type="PROSITE" id="PS50994"/>
    </source>
</evidence>
<feature type="region of interest" description="Disordered" evidence="1">
    <location>
        <begin position="175"/>
        <end position="195"/>
    </location>
</feature>
<dbReference type="Pfam" id="PF00078">
    <property type="entry name" value="RVT_1"/>
    <property type="match status" value="1"/>
</dbReference>
<name>A0ABM2A667_AEDAL</name>